<organism evidence="5 6">
    <name type="scientific">Rhizoclosmatium globosum</name>
    <dbReference type="NCBI Taxonomy" id="329046"/>
    <lineage>
        <taxon>Eukaryota</taxon>
        <taxon>Fungi</taxon>
        <taxon>Fungi incertae sedis</taxon>
        <taxon>Chytridiomycota</taxon>
        <taxon>Chytridiomycota incertae sedis</taxon>
        <taxon>Chytridiomycetes</taxon>
        <taxon>Chytridiales</taxon>
        <taxon>Chytriomycetaceae</taxon>
        <taxon>Rhizoclosmatium</taxon>
    </lineage>
</organism>
<accession>A0A1Y2C6G6</accession>
<evidence type="ECO:0000259" key="3">
    <source>
        <dbReference type="Pfam" id="PF05206"/>
    </source>
</evidence>
<reference evidence="5 6" key="1">
    <citation type="submission" date="2016-07" db="EMBL/GenBank/DDBJ databases">
        <title>Pervasive Adenine N6-methylation of Active Genes in Fungi.</title>
        <authorList>
            <consortium name="DOE Joint Genome Institute"/>
            <person name="Mondo S.J."/>
            <person name="Dannebaum R.O."/>
            <person name="Kuo R.C."/>
            <person name="Labutti K."/>
            <person name="Haridas S."/>
            <person name="Kuo A."/>
            <person name="Salamov A."/>
            <person name="Ahrendt S.R."/>
            <person name="Lipzen A."/>
            <person name="Sullivan W."/>
            <person name="Andreopoulos W.B."/>
            <person name="Clum A."/>
            <person name="Lindquist E."/>
            <person name="Daum C."/>
            <person name="Ramamoorthy G.K."/>
            <person name="Gryganskyi A."/>
            <person name="Culley D."/>
            <person name="Magnuson J.K."/>
            <person name="James T.Y."/>
            <person name="O'Malley M.A."/>
            <person name="Stajich J.E."/>
            <person name="Spatafora J.W."/>
            <person name="Visel A."/>
            <person name="Grigoriev I.V."/>
        </authorList>
    </citation>
    <scope>NUCLEOTIDE SEQUENCE [LARGE SCALE GENOMIC DNA]</scope>
    <source>
        <strain evidence="5 6">JEL800</strain>
    </source>
</reference>
<feature type="compositionally biased region" description="Acidic residues" evidence="2">
    <location>
        <begin position="363"/>
        <end position="378"/>
    </location>
</feature>
<dbReference type="EMBL" id="MCGO01000028">
    <property type="protein sequence ID" value="ORY42629.1"/>
    <property type="molecule type" value="Genomic_DNA"/>
</dbReference>
<keyword evidence="1" id="KW-0479">Metal-binding</keyword>
<dbReference type="STRING" id="329046.A0A1Y2C6G6"/>
<dbReference type="GO" id="GO:0106050">
    <property type="term" value="F:tRNA 2'-O-methyltransferase activity"/>
    <property type="evidence" value="ECO:0007669"/>
    <property type="project" value="UniProtKB-UniRule"/>
</dbReference>
<keyword evidence="1" id="KW-0863">Zinc-finger</keyword>
<gene>
    <name evidence="5" type="ORF">BCR33DRAFT_718317</name>
</gene>
<dbReference type="OrthoDB" id="258806at2759"/>
<evidence type="ECO:0000313" key="6">
    <source>
        <dbReference type="Proteomes" id="UP000193642"/>
    </source>
</evidence>
<keyword evidence="6" id="KW-1185">Reference proteome</keyword>
<feature type="domain" description="Zinc finger CCCH-type TRM13" evidence="4">
    <location>
        <begin position="25"/>
        <end position="54"/>
    </location>
</feature>
<evidence type="ECO:0000256" key="1">
    <source>
        <dbReference type="RuleBase" id="RU367103"/>
    </source>
</evidence>
<dbReference type="GO" id="GO:0030488">
    <property type="term" value="P:tRNA methylation"/>
    <property type="evidence" value="ECO:0007669"/>
    <property type="project" value="InterPro"/>
</dbReference>
<dbReference type="Pfam" id="PF11722">
    <property type="entry name" value="zf-TRM13_CCCH"/>
    <property type="match status" value="1"/>
</dbReference>
<protein>
    <recommendedName>
        <fullName evidence="1">tRNA:m(4)X modification enzyme TRM13</fullName>
        <ecNumber evidence="1">2.1.1.225</ecNumber>
    </recommendedName>
</protein>
<sequence length="444" mass="49719">MPKAEKKQKAKNNEPTAATAQRKENQCSYFVESKRRFCPFLLSKSGNSLFCPQHSTENQADRAQCAWCKTSVFAKDLNSHTQRCNLRPTAPPSYFEKDVNIMRPSRPVEPATHIRDLSPSNLATLFEKIRASHTSLPSLVSINYHTPSTYPIKPDPTNTNPEQITTSKHKLQINSLLSRLSTLSLLSPSNTYVEMGCGTAEFSHHVNETVSTSNEKPLFVLVDRGVSRWKVKMDRGRFVKIKIDIKDFALDKCLEEQDGGDGKVTPVVCISKHLCGGATDLTLRCLEQYVSKGEGRSLKGILIALCCHHRCTFESYVNPEFFTEKLGFTSNEFSHLCYLSSWGAVKESISCLDDKATRSESKGEEEEDHGCALDETDNSADGLGGHFSGLNVDERRMLGRQVKDLFNAGRVEYLKQTLNFKNVYVEAYCDVSVTPENMVLMCSQ</sequence>
<dbReference type="InterPro" id="IPR021721">
    <property type="entry name" value="Znf_CCCH-type_TRM13"/>
</dbReference>
<dbReference type="Proteomes" id="UP000193642">
    <property type="component" value="Unassembled WGS sequence"/>
</dbReference>
<comment type="catalytic activity">
    <reaction evidence="1">
        <text>cytidine(4) in tRNA(Pro) + S-adenosyl-L-methionine = 2'-O-methylcytidine(4) in tRNA(Pro) + S-adenosyl-L-homocysteine + H(+)</text>
        <dbReference type="Rhea" id="RHEA:32767"/>
        <dbReference type="Rhea" id="RHEA-COMP:10397"/>
        <dbReference type="Rhea" id="RHEA-COMP:10398"/>
        <dbReference type="ChEBI" id="CHEBI:15378"/>
        <dbReference type="ChEBI" id="CHEBI:57856"/>
        <dbReference type="ChEBI" id="CHEBI:59789"/>
        <dbReference type="ChEBI" id="CHEBI:74495"/>
        <dbReference type="ChEBI" id="CHEBI:82748"/>
        <dbReference type="EC" id="2.1.1.225"/>
    </reaction>
</comment>
<dbReference type="GO" id="GO:0008270">
    <property type="term" value="F:zinc ion binding"/>
    <property type="evidence" value="ECO:0007669"/>
    <property type="project" value="UniProtKB-KW"/>
</dbReference>
<keyword evidence="1" id="KW-0949">S-adenosyl-L-methionine</keyword>
<keyword evidence="1" id="KW-0489">Methyltransferase</keyword>
<comment type="function">
    <text evidence="1">tRNA methylase which 2'-O-methylates cytidine(4) in tRNA(Pro) and tRNA(Gly)(GCC), and adenosine(4) in tRNA(His).</text>
</comment>
<keyword evidence="1" id="KW-0862">Zinc</keyword>
<keyword evidence="1" id="KW-0819">tRNA processing</keyword>
<evidence type="ECO:0000256" key="2">
    <source>
        <dbReference type="SAM" id="MobiDB-lite"/>
    </source>
</evidence>
<evidence type="ECO:0000313" key="5">
    <source>
        <dbReference type="EMBL" id="ORY42629.1"/>
    </source>
</evidence>
<feature type="region of interest" description="Disordered" evidence="2">
    <location>
        <begin position="1"/>
        <end position="22"/>
    </location>
</feature>
<dbReference type="Pfam" id="PF05206">
    <property type="entry name" value="TRM13"/>
    <property type="match status" value="1"/>
</dbReference>
<dbReference type="EC" id="2.1.1.225" evidence="1"/>
<dbReference type="InterPro" id="IPR039044">
    <property type="entry name" value="Trm13"/>
</dbReference>
<evidence type="ECO:0000259" key="4">
    <source>
        <dbReference type="Pfam" id="PF11722"/>
    </source>
</evidence>
<comment type="caution">
    <text evidence="5">The sequence shown here is derived from an EMBL/GenBank/DDBJ whole genome shotgun (WGS) entry which is preliminary data.</text>
</comment>
<name>A0A1Y2C6G6_9FUNG</name>
<feature type="domain" description="Methyltransferase TRM13" evidence="3">
    <location>
        <begin position="172"/>
        <end position="442"/>
    </location>
</feature>
<dbReference type="AlphaFoldDB" id="A0A1Y2C6G6"/>
<comment type="catalytic activity">
    <reaction evidence="1">
        <text>adenosine(4) in tRNA(His) + S-adenosyl-L-methionine = 2'-O-methyladenosine(4) in tRNA(His) + S-adenosyl-L-homocysteine + H(+)</text>
        <dbReference type="Rhea" id="RHEA:43196"/>
        <dbReference type="Rhea" id="RHEA-COMP:10401"/>
        <dbReference type="Rhea" id="RHEA-COMP:10402"/>
        <dbReference type="ChEBI" id="CHEBI:15378"/>
        <dbReference type="ChEBI" id="CHEBI:57856"/>
        <dbReference type="ChEBI" id="CHEBI:59789"/>
        <dbReference type="ChEBI" id="CHEBI:74411"/>
        <dbReference type="ChEBI" id="CHEBI:74477"/>
        <dbReference type="EC" id="2.1.1.225"/>
    </reaction>
</comment>
<comment type="similarity">
    <text evidence="1">Belongs to the methyltransferase TRM13 family.</text>
</comment>
<keyword evidence="1" id="KW-0808">Transferase</keyword>
<dbReference type="PANTHER" id="PTHR12998">
    <property type="entry name" value="TRNA:M(4)X MODIFICATION ENZYME TRM13 HOMOLOG"/>
    <property type="match status" value="1"/>
</dbReference>
<feature type="region of interest" description="Disordered" evidence="2">
    <location>
        <begin position="357"/>
        <end position="382"/>
    </location>
</feature>
<proteinExistence type="inferred from homology"/>
<dbReference type="PANTHER" id="PTHR12998:SF0">
    <property type="entry name" value="TRNA:M(4)X MODIFICATION ENZYME TRM13 HOMOLOG"/>
    <property type="match status" value="1"/>
</dbReference>
<dbReference type="InterPro" id="IPR007871">
    <property type="entry name" value="Methyltransferase_TRM13"/>
</dbReference>
<comment type="catalytic activity">
    <reaction evidence="1">
        <text>cytidine(4) in tRNA(Gly)(GCC) + S-adenosyl-L-methionine = 2'-O-methylcytidine(4) in tRNA(Gly)(GCC) + S-adenosyl-L-homocysteine + H(+)</text>
        <dbReference type="Rhea" id="RHEA:43192"/>
        <dbReference type="Rhea" id="RHEA-COMP:10399"/>
        <dbReference type="Rhea" id="RHEA-COMP:10400"/>
        <dbReference type="ChEBI" id="CHEBI:15378"/>
        <dbReference type="ChEBI" id="CHEBI:57856"/>
        <dbReference type="ChEBI" id="CHEBI:59789"/>
        <dbReference type="ChEBI" id="CHEBI:74495"/>
        <dbReference type="ChEBI" id="CHEBI:82748"/>
        <dbReference type="EC" id="2.1.1.225"/>
    </reaction>
</comment>